<comment type="caution">
    <text evidence="5">The sequence shown here is derived from an EMBL/GenBank/DDBJ whole genome shotgun (WGS) entry which is preliminary data.</text>
</comment>
<dbReference type="CDD" id="cd00067">
    <property type="entry name" value="GAL4"/>
    <property type="match status" value="1"/>
</dbReference>
<feature type="region of interest" description="Disordered" evidence="2">
    <location>
        <begin position="43"/>
        <end position="69"/>
    </location>
</feature>
<feature type="domain" description="N-acetyltransferase" evidence="4">
    <location>
        <begin position="452"/>
        <end position="592"/>
    </location>
</feature>
<dbReference type="PANTHER" id="PTHR47784:SF4">
    <property type="entry name" value="ZN(II)2CYS6 TRANSCRIPTION FACTOR (EUROFUNG)"/>
    <property type="match status" value="1"/>
</dbReference>
<dbReference type="EMBL" id="JAUDZG010000006">
    <property type="protein sequence ID" value="KAK3303440.1"/>
    <property type="molecule type" value="Genomic_DNA"/>
</dbReference>
<reference evidence="5" key="1">
    <citation type="journal article" date="2023" name="Mol. Phylogenet. Evol.">
        <title>Genome-scale phylogeny and comparative genomics of the fungal order Sordariales.</title>
        <authorList>
            <person name="Hensen N."/>
            <person name="Bonometti L."/>
            <person name="Westerberg I."/>
            <person name="Brannstrom I.O."/>
            <person name="Guillou S."/>
            <person name="Cros-Aarteil S."/>
            <person name="Calhoun S."/>
            <person name="Haridas S."/>
            <person name="Kuo A."/>
            <person name="Mondo S."/>
            <person name="Pangilinan J."/>
            <person name="Riley R."/>
            <person name="LaButti K."/>
            <person name="Andreopoulos B."/>
            <person name="Lipzen A."/>
            <person name="Chen C."/>
            <person name="Yan M."/>
            <person name="Daum C."/>
            <person name="Ng V."/>
            <person name="Clum A."/>
            <person name="Steindorff A."/>
            <person name="Ohm R.A."/>
            <person name="Martin F."/>
            <person name="Silar P."/>
            <person name="Natvig D.O."/>
            <person name="Lalanne C."/>
            <person name="Gautier V."/>
            <person name="Ament-Velasquez S.L."/>
            <person name="Kruys A."/>
            <person name="Hutchinson M.I."/>
            <person name="Powell A.J."/>
            <person name="Barry K."/>
            <person name="Miller A.N."/>
            <person name="Grigoriev I.V."/>
            <person name="Debuchy R."/>
            <person name="Gladieux P."/>
            <person name="Hiltunen Thoren M."/>
            <person name="Johannesson H."/>
        </authorList>
    </citation>
    <scope>NUCLEOTIDE SEQUENCE</scope>
    <source>
        <strain evidence="5">CBS 333.67</strain>
    </source>
</reference>
<feature type="compositionally biased region" description="Polar residues" evidence="2">
    <location>
        <begin position="51"/>
        <end position="61"/>
    </location>
</feature>
<dbReference type="GO" id="GO:0001228">
    <property type="term" value="F:DNA-binding transcription activator activity, RNA polymerase II-specific"/>
    <property type="evidence" value="ECO:0007669"/>
    <property type="project" value="TreeGrafter"/>
</dbReference>
<name>A0AAJ0LZJ0_9PEZI</name>
<dbReference type="Proteomes" id="UP001273166">
    <property type="component" value="Unassembled WGS sequence"/>
</dbReference>
<evidence type="ECO:0000256" key="1">
    <source>
        <dbReference type="ARBA" id="ARBA00023242"/>
    </source>
</evidence>
<dbReference type="RefSeq" id="XP_062719220.1">
    <property type="nucleotide sequence ID" value="XM_062866388.1"/>
</dbReference>
<dbReference type="PANTHER" id="PTHR47784">
    <property type="entry name" value="STEROL UPTAKE CONTROL PROTEIN 2"/>
    <property type="match status" value="1"/>
</dbReference>
<organism evidence="5 6">
    <name type="scientific">Chaetomium strumarium</name>
    <dbReference type="NCBI Taxonomy" id="1170767"/>
    <lineage>
        <taxon>Eukaryota</taxon>
        <taxon>Fungi</taxon>
        <taxon>Dikarya</taxon>
        <taxon>Ascomycota</taxon>
        <taxon>Pezizomycotina</taxon>
        <taxon>Sordariomycetes</taxon>
        <taxon>Sordariomycetidae</taxon>
        <taxon>Sordariales</taxon>
        <taxon>Chaetomiaceae</taxon>
        <taxon>Chaetomium</taxon>
    </lineage>
</organism>
<reference evidence="5" key="2">
    <citation type="submission" date="2023-06" db="EMBL/GenBank/DDBJ databases">
        <authorList>
            <consortium name="Lawrence Berkeley National Laboratory"/>
            <person name="Mondo S.J."/>
            <person name="Hensen N."/>
            <person name="Bonometti L."/>
            <person name="Westerberg I."/>
            <person name="Brannstrom I.O."/>
            <person name="Guillou S."/>
            <person name="Cros-Aarteil S."/>
            <person name="Calhoun S."/>
            <person name="Haridas S."/>
            <person name="Kuo A."/>
            <person name="Pangilinan J."/>
            <person name="Riley R."/>
            <person name="Labutti K."/>
            <person name="Andreopoulos B."/>
            <person name="Lipzen A."/>
            <person name="Chen C."/>
            <person name="Yanf M."/>
            <person name="Daum C."/>
            <person name="Ng V."/>
            <person name="Clum A."/>
            <person name="Steindorff A."/>
            <person name="Ohm R."/>
            <person name="Martin F."/>
            <person name="Silar P."/>
            <person name="Natvig D."/>
            <person name="Lalanne C."/>
            <person name="Gautier V."/>
            <person name="Ament-Velasquez S.L."/>
            <person name="Kruys A."/>
            <person name="Hutchinson M.I."/>
            <person name="Powell A.J."/>
            <person name="Barry K."/>
            <person name="Miller A.N."/>
            <person name="Grigoriev I.V."/>
            <person name="Debuchy R."/>
            <person name="Gladieux P."/>
            <person name="Thoren M.H."/>
            <person name="Johannesson H."/>
        </authorList>
    </citation>
    <scope>NUCLEOTIDE SEQUENCE</scope>
    <source>
        <strain evidence="5">CBS 333.67</strain>
    </source>
</reference>
<dbReference type="InterPro" id="IPR000182">
    <property type="entry name" value="GNAT_dom"/>
</dbReference>
<dbReference type="SUPFAM" id="SSF57701">
    <property type="entry name" value="Zn2/Cys6 DNA-binding domain"/>
    <property type="match status" value="1"/>
</dbReference>
<dbReference type="PROSITE" id="PS51186">
    <property type="entry name" value="GNAT"/>
    <property type="match status" value="1"/>
</dbReference>
<dbReference type="SMART" id="SM00066">
    <property type="entry name" value="GAL4"/>
    <property type="match status" value="1"/>
</dbReference>
<dbReference type="Gene3D" id="3.40.630.30">
    <property type="match status" value="1"/>
</dbReference>
<evidence type="ECO:0000259" key="3">
    <source>
        <dbReference type="PROSITE" id="PS50048"/>
    </source>
</evidence>
<dbReference type="InterPro" id="IPR036864">
    <property type="entry name" value="Zn2-C6_fun-type_DNA-bd_sf"/>
</dbReference>
<dbReference type="AlphaFoldDB" id="A0AAJ0LZJ0"/>
<dbReference type="GO" id="GO:0008270">
    <property type="term" value="F:zinc ion binding"/>
    <property type="evidence" value="ECO:0007669"/>
    <property type="project" value="InterPro"/>
</dbReference>
<evidence type="ECO:0000313" key="6">
    <source>
        <dbReference type="Proteomes" id="UP001273166"/>
    </source>
</evidence>
<evidence type="ECO:0000259" key="4">
    <source>
        <dbReference type="PROSITE" id="PS51186"/>
    </source>
</evidence>
<sequence length="608" mass="68928">MRRSHRKSRNGCLECKKRHIKCDETRPQCINCTTVQRDCRYPTPRLGAEHSPSNRSASPQVLTPGHDLTPTTLPTAFPGPHPFALGEEPHSRVDMVHMELLHHYLTDPVLHVLPCNAVRDVIMANGLREPYVMHSLLALSAHHLSILRPSQESFYRTLATQLQTRALSLFNCIDVSVFGDSAEKRVPVFIFSSVLGFHALCDTLTYRDPDFDTAFARFVAYLRLHRGLHSVMHGYWDDLSRKTELKQVFDEILPRWYQFDNVEGRECDEIRERIKSSALDAEEAEATQRAIDLVQSVFDAKPRPEDRAYVLCSWAAMLQRPFVRMLEAGRPEALAVLAYFFLAMHYCRSAWMIGGAGQHLLTLLAHHFRGGEWFAWVETPYRAKHAETWHLSHDPTRPEADAPRIAEIHLAAMNANPLLHAQFPTRESLESLRGFLQEHTAEQLRNAASGVLVARDPHTWAIAAFMKWDSPSHPEEVKLESGDLRYLEGCHREFLDGYAALATAAKNRCFGDQPCYRLNFVCTDPGYQGQGAGSMLTRKVLEMAAADGLPVYLESTEVAVPLYTKLGFQLLDCFQMRIPRAGSAELNEVYRELCMVWRPSLQGHGESS</sequence>
<dbReference type="GeneID" id="87885217"/>
<evidence type="ECO:0000256" key="2">
    <source>
        <dbReference type="SAM" id="MobiDB-lite"/>
    </source>
</evidence>
<dbReference type="InterPro" id="IPR016181">
    <property type="entry name" value="Acyl_CoA_acyltransferase"/>
</dbReference>
<proteinExistence type="predicted"/>
<protein>
    <recommendedName>
        <fullName evidence="7">Zn(2)-C6 fungal-type domain-containing protein</fullName>
    </recommendedName>
</protein>
<dbReference type="SUPFAM" id="SSF55729">
    <property type="entry name" value="Acyl-CoA N-acyltransferases (Nat)"/>
    <property type="match status" value="1"/>
</dbReference>
<gene>
    <name evidence="5" type="ORF">B0T15DRAFT_486857</name>
</gene>
<dbReference type="Gene3D" id="4.10.240.10">
    <property type="entry name" value="Zn(2)-C6 fungal-type DNA-binding domain"/>
    <property type="match status" value="1"/>
</dbReference>
<evidence type="ECO:0000313" key="5">
    <source>
        <dbReference type="EMBL" id="KAK3303440.1"/>
    </source>
</evidence>
<accession>A0AAJ0LZJ0</accession>
<dbReference type="GO" id="GO:0016747">
    <property type="term" value="F:acyltransferase activity, transferring groups other than amino-acyl groups"/>
    <property type="evidence" value="ECO:0007669"/>
    <property type="project" value="InterPro"/>
</dbReference>
<keyword evidence="6" id="KW-1185">Reference proteome</keyword>
<dbReference type="InterPro" id="IPR053157">
    <property type="entry name" value="Sterol_Uptake_Regulator"/>
</dbReference>
<dbReference type="PROSITE" id="PS00463">
    <property type="entry name" value="ZN2_CY6_FUNGAL_1"/>
    <property type="match status" value="1"/>
</dbReference>
<keyword evidence="1" id="KW-0539">Nucleus</keyword>
<feature type="domain" description="Zn(2)-C6 fungal-type" evidence="3">
    <location>
        <begin position="11"/>
        <end position="41"/>
    </location>
</feature>
<dbReference type="Pfam" id="PF00172">
    <property type="entry name" value="Zn_clus"/>
    <property type="match status" value="1"/>
</dbReference>
<dbReference type="Pfam" id="PF00583">
    <property type="entry name" value="Acetyltransf_1"/>
    <property type="match status" value="1"/>
</dbReference>
<dbReference type="CDD" id="cd04301">
    <property type="entry name" value="NAT_SF"/>
    <property type="match status" value="1"/>
</dbReference>
<dbReference type="InterPro" id="IPR001138">
    <property type="entry name" value="Zn2Cys6_DnaBD"/>
</dbReference>
<evidence type="ECO:0008006" key="7">
    <source>
        <dbReference type="Google" id="ProtNLM"/>
    </source>
</evidence>
<dbReference type="PROSITE" id="PS50048">
    <property type="entry name" value="ZN2_CY6_FUNGAL_2"/>
    <property type="match status" value="1"/>
</dbReference>